<evidence type="ECO:0000256" key="5">
    <source>
        <dbReference type="ARBA" id="ARBA00022737"/>
    </source>
</evidence>
<dbReference type="PROSITE" id="PS50893">
    <property type="entry name" value="ABC_TRANSPORTER_2"/>
    <property type="match status" value="1"/>
</dbReference>
<dbReference type="Gene3D" id="3.80.10.10">
    <property type="entry name" value="Ribonuclease Inhibitor"/>
    <property type="match status" value="1"/>
</dbReference>
<evidence type="ECO:0000256" key="11">
    <source>
        <dbReference type="SAM" id="MobiDB-lite"/>
    </source>
</evidence>
<dbReference type="InterPro" id="IPR011527">
    <property type="entry name" value="ABC1_TM_dom"/>
</dbReference>
<feature type="transmembrane region" description="Helical" evidence="12">
    <location>
        <begin position="1599"/>
        <end position="1622"/>
    </location>
</feature>
<evidence type="ECO:0000313" key="16">
    <source>
        <dbReference type="Proteomes" id="UP000663845"/>
    </source>
</evidence>
<feature type="transmembrane region" description="Helical" evidence="12">
    <location>
        <begin position="1522"/>
        <end position="1541"/>
    </location>
</feature>
<evidence type="ECO:0000256" key="3">
    <source>
        <dbReference type="ARBA" id="ARBA00022448"/>
    </source>
</evidence>
<dbReference type="GO" id="GO:0015421">
    <property type="term" value="F:ABC-type oligopeptide transporter activity"/>
    <property type="evidence" value="ECO:0007669"/>
    <property type="project" value="TreeGrafter"/>
</dbReference>
<dbReference type="GO" id="GO:0005524">
    <property type="term" value="F:ATP binding"/>
    <property type="evidence" value="ECO:0007669"/>
    <property type="project" value="UniProtKB-KW"/>
</dbReference>
<dbReference type="InterPro" id="IPR003439">
    <property type="entry name" value="ABC_transporter-like_ATP-bd"/>
</dbReference>
<feature type="compositionally biased region" description="Low complexity" evidence="11">
    <location>
        <begin position="939"/>
        <end position="965"/>
    </location>
</feature>
<dbReference type="InterPro" id="IPR027417">
    <property type="entry name" value="P-loop_NTPase"/>
</dbReference>
<dbReference type="SMART" id="SM00368">
    <property type="entry name" value="LRR_RI"/>
    <property type="match status" value="4"/>
</dbReference>
<dbReference type="PANTHER" id="PTHR43394">
    <property type="entry name" value="ATP-DEPENDENT PERMEASE MDL1, MITOCHONDRIAL"/>
    <property type="match status" value="1"/>
</dbReference>
<evidence type="ECO:0000256" key="12">
    <source>
        <dbReference type="SAM" id="Phobius"/>
    </source>
</evidence>
<dbReference type="PROSITE" id="PS00211">
    <property type="entry name" value="ABC_TRANSPORTER_1"/>
    <property type="match status" value="1"/>
</dbReference>
<evidence type="ECO:0000256" key="4">
    <source>
        <dbReference type="ARBA" id="ARBA00022692"/>
    </source>
</evidence>
<feature type="domain" description="ABC transmembrane type-1" evidence="14">
    <location>
        <begin position="1293"/>
        <end position="1425"/>
    </location>
</feature>
<dbReference type="PROSITE" id="PS51450">
    <property type="entry name" value="LRR"/>
    <property type="match status" value="1"/>
</dbReference>
<evidence type="ECO:0000256" key="6">
    <source>
        <dbReference type="ARBA" id="ARBA00022741"/>
    </source>
</evidence>
<dbReference type="SUPFAM" id="SSF52047">
    <property type="entry name" value="RNI-like"/>
    <property type="match status" value="1"/>
</dbReference>
<feature type="transmembrane region" description="Helical" evidence="12">
    <location>
        <begin position="1316"/>
        <end position="1336"/>
    </location>
</feature>
<dbReference type="GO" id="GO:0090374">
    <property type="term" value="P:oligopeptide export from mitochondrion"/>
    <property type="evidence" value="ECO:0007669"/>
    <property type="project" value="TreeGrafter"/>
</dbReference>
<reference evidence="15" key="1">
    <citation type="submission" date="2021-02" db="EMBL/GenBank/DDBJ databases">
        <authorList>
            <person name="Nowell W R."/>
        </authorList>
    </citation>
    <scope>NUCLEOTIDE SEQUENCE</scope>
</reference>
<dbReference type="Pfam" id="PF13516">
    <property type="entry name" value="LRR_6"/>
    <property type="match status" value="4"/>
</dbReference>
<keyword evidence="10" id="KW-0175">Coiled coil</keyword>
<dbReference type="InterPro" id="IPR032675">
    <property type="entry name" value="LRR_dom_sf"/>
</dbReference>
<keyword evidence="5" id="KW-0677">Repeat</keyword>
<feature type="domain" description="ABC transmembrane type-1" evidence="14">
    <location>
        <begin position="1430"/>
        <end position="1663"/>
    </location>
</feature>
<dbReference type="EMBL" id="CAJNOG010000028">
    <property type="protein sequence ID" value="CAF0794581.1"/>
    <property type="molecule type" value="Genomic_DNA"/>
</dbReference>
<dbReference type="Gene3D" id="1.20.1560.10">
    <property type="entry name" value="ABC transporter type 1, transmembrane domain"/>
    <property type="match status" value="2"/>
</dbReference>
<dbReference type="InterPro" id="IPR036640">
    <property type="entry name" value="ABC1_TM_sf"/>
</dbReference>
<comment type="caution">
    <text evidence="15">The sequence shown here is derived from an EMBL/GenBank/DDBJ whole genome shotgun (WGS) entry which is preliminary data.</text>
</comment>
<dbReference type="GO" id="GO:0016887">
    <property type="term" value="F:ATP hydrolysis activity"/>
    <property type="evidence" value="ECO:0007669"/>
    <property type="project" value="InterPro"/>
</dbReference>
<feature type="compositionally biased region" description="Low complexity" evidence="11">
    <location>
        <begin position="905"/>
        <end position="921"/>
    </location>
</feature>
<evidence type="ECO:0000256" key="8">
    <source>
        <dbReference type="ARBA" id="ARBA00022989"/>
    </source>
</evidence>
<feature type="transmembrane region" description="Helical" evidence="12">
    <location>
        <begin position="1288"/>
        <end position="1310"/>
    </location>
</feature>
<evidence type="ECO:0000256" key="1">
    <source>
        <dbReference type="ARBA" id="ARBA00004141"/>
    </source>
</evidence>
<proteinExistence type="inferred from homology"/>
<accession>A0A813S439</accession>
<feature type="coiled-coil region" evidence="10">
    <location>
        <begin position="127"/>
        <end position="154"/>
    </location>
</feature>
<feature type="compositionally biased region" description="Polar residues" evidence="11">
    <location>
        <begin position="925"/>
        <end position="938"/>
    </location>
</feature>
<name>A0A813S439_9BILA</name>
<dbReference type="InterPro" id="IPR039421">
    <property type="entry name" value="Type_1_exporter"/>
</dbReference>
<keyword evidence="3" id="KW-0813">Transport</keyword>
<dbReference type="Gene3D" id="3.40.50.300">
    <property type="entry name" value="P-loop containing nucleotide triphosphate hydrolases"/>
    <property type="match status" value="1"/>
</dbReference>
<feature type="compositionally biased region" description="Polar residues" evidence="11">
    <location>
        <begin position="528"/>
        <end position="551"/>
    </location>
</feature>
<dbReference type="InterPro" id="IPR003593">
    <property type="entry name" value="AAA+_ATPase"/>
</dbReference>
<dbReference type="Pfam" id="PF00005">
    <property type="entry name" value="ABC_tran"/>
    <property type="match status" value="1"/>
</dbReference>
<feature type="region of interest" description="Disordered" evidence="11">
    <location>
        <begin position="905"/>
        <end position="965"/>
    </location>
</feature>
<feature type="region of interest" description="Disordered" evidence="11">
    <location>
        <begin position="70"/>
        <end position="97"/>
    </location>
</feature>
<feature type="transmembrane region" description="Helical" evidence="12">
    <location>
        <begin position="25"/>
        <end position="46"/>
    </location>
</feature>
<keyword evidence="9 12" id="KW-0472">Membrane</keyword>
<dbReference type="Pfam" id="PF00664">
    <property type="entry name" value="ABC_membrane"/>
    <property type="match status" value="1"/>
</dbReference>
<feature type="region of interest" description="Disordered" evidence="11">
    <location>
        <begin position="251"/>
        <end position="283"/>
    </location>
</feature>
<feature type="transmembrane region" description="Helical" evidence="12">
    <location>
        <begin position="1400"/>
        <end position="1422"/>
    </location>
</feature>
<feature type="domain" description="ABC transporter" evidence="13">
    <location>
        <begin position="1698"/>
        <end position="1937"/>
    </location>
</feature>
<dbReference type="Proteomes" id="UP000663845">
    <property type="component" value="Unassembled WGS sequence"/>
</dbReference>
<dbReference type="InterPro" id="IPR001611">
    <property type="entry name" value="Leu-rich_rpt"/>
</dbReference>
<keyword evidence="6" id="KW-0547">Nucleotide-binding</keyword>
<dbReference type="SMART" id="SM00382">
    <property type="entry name" value="AAA"/>
    <property type="match status" value="1"/>
</dbReference>
<keyword evidence="4 12" id="KW-0812">Transmembrane</keyword>
<feature type="region of interest" description="Disordered" evidence="11">
    <location>
        <begin position="318"/>
        <end position="380"/>
    </location>
</feature>
<sequence length="1942" mass="208484">MSSSNTTDADAIASWNNASDLINRYLPIFIYIFGITGNVLNVLILIQRPLRLSPSSAFFSVSSIADSAFSSSLSTNNNPEEKPSNSSRKALAQNRTTEELNRISEKITRLYMLKSSGLLRSNDLNLINDSERKKKKLECNLRILKHDHERKRKRHFNLIEAIHQVVDKHPDVSDTLKRFKRVDPFRPRLEVDQPALLQTITDITSSSAGTDDWRQAELLQSITNLDKLSEQLEKRGFSISLSANYLRLIPRRSNTNEGKPPTESGSHTAPITGSPTNLPTDKFTTDKVVEVTITITETTDGSAPKSVRVSIIACAPGVTPTTGATSSATTHTSVSGISGGQTTPAGTGASADQGTHSSASSATGTVPTGSSLTSSGASTTPSKICDEMEYIDTLITSNAIQTKPTQVSNIKDFHTQGCDFTDKKPTIVLKFPASSATVQNVKVFATNVKEIEVVFTTESGSHTAPITGSPTNLPTDKFPTEKVVEVTITITETSDGSAPKSVRVSIIACAPGVTPTTGITSAVTTHTSVSGISGGQTTPVGTGASADQGTHSSASSATGTVPTGSSMTSSGASTTPGKICDEMEYIDTLITSNAIQTKPTQVSNIKDFHTQGCDFTDKKPTIVLKFPASSATVQNVKVLATNVKEIAVVFTTESGSHTAPITGSPTNLPTDKFPTEKVVEVTITITETSDGSAPKSVRVSIIACAPGVTPTTGITSAVTTHTSVSGISGGQTTPAGTGATADQGTHSSASSATGTISTGSSITSSGASTTHIKICDEMEYIDTLITSNAIQTKPTQVSNIKDFHTQGCDFTDKKPTIVLKFPAGASTVQNVKVLATNVKEIAVVFTTESGNHTAPITGSPTNLPTDKFTTDKVVEVTITITETSDSGAPKSVRVSIIACAPGVTPTTGVTSSATTHTSVSGISGGQTTPAGTGASADQGTHSSASSATGTISTGSSLTSSGASTTPGKICDEMEYIDTLITSNAIQTKPTQVSNIKDFHTQGCDFTDKKPIIVLKFPAGASTVQNVKVLSTNVKEVEVVFTTESGSHTAPITGSPTNLPTDKFPTEKTLTTFNLNWNQIGAVGAQHIADALRTNATLTTLNLNRNDIGDFGVQDLADVLRTNLTLITLNLSGNKIGADGALHLADALRNNTTLTTLNLSSNKIGDVGALHLADGLQNNTYRFADRIDILLMILSLCFMLGHVVGVLVNVILFGRITGLFATTSFAVDCDNQYQNLESTIINNTVCPLGIDLNPLNYDRLNKLCHYDNKIISTTLSPLTPLFHDNVMHLVYWFFVALISTMIFSIIISFILNWQLSLIMSCMIPIILGSSLIFAKVITRETKEQLSTYAKAGQIAQEVFSSLRTVLSFNGSKLQQKQYEKELKLNEWYTVRKDAAFGTFMGWLNFINFVVYSIGFTFGSILMSHGNHRTLTISEILVFVAFGVAGAKLVSRIRSKAFACFLRQEVAYFDRPENSSGAICTQLSSNAASIEDMAGSRLGVICQSLSMCAFGSLLGFYYNWQLTIIVAIPFVIMLIVTVIQMRLSSWLKTQSDLISSQASTLAVEVITNMRTVKQLSMENEVLRQYSNMIDQVLGLSWKPEAVFAIAFALFWAMTPLTLGLLYWRALIFVENNELDMSDVVMVSAFGMFALEALKMVGMLARRIGASFAAAHAFFDLFDRTPTIDNGSNKGQELTNFSGETDFNQVKFVYPSRPTVLVLNKLQLSIKSGQRIALVGSSGCGKSTVVQLLERFYDVTHGELLLDGVDIRKLNLQWLRSRLGVVSQEPVLFDLTIAENISYGLENIPMDEIVLAATKANIHEFIQQLPQGYETKVGMKGSFLSGGEKQRIAIARVLIRRPKILLLDEATSAMDPDNERIVQVTLEQAQTEDPSRTSLIIAHRLSTIRSCDLICVLEMGRIVESGTHTELVQKGGIYYTMLNAQNNVQ</sequence>
<dbReference type="GO" id="GO:0005743">
    <property type="term" value="C:mitochondrial inner membrane"/>
    <property type="evidence" value="ECO:0007669"/>
    <property type="project" value="TreeGrafter"/>
</dbReference>
<feature type="transmembrane region" description="Helical" evidence="12">
    <location>
        <begin position="1428"/>
        <end position="1448"/>
    </location>
</feature>
<dbReference type="InterPro" id="IPR017871">
    <property type="entry name" value="ABC_transporter-like_CS"/>
</dbReference>
<feature type="transmembrane region" description="Helical" evidence="12">
    <location>
        <begin position="1188"/>
        <end position="1211"/>
    </location>
</feature>
<keyword evidence="7" id="KW-0067">ATP-binding</keyword>
<evidence type="ECO:0000256" key="10">
    <source>
        <dbReference type="SAM" id="Coils"/>
    </source>
</evidence>
<feature type="compositionally biased region" description="Polar residues" evidence="11">
    <location>
        <begin position="340"/>
        <end position="356"/>
    </location>
</feature>
<evidence type="ECO:0000256" key="2">
    <source>
        <dbReference type="ARBA" id="ARBA00007577"/>
    </source>
</evidence>
<gene>
    <name evidence="15" type="ORF">JYZ213_LOCUS4917</name>
</gene>
<dbReference type="PANTHER" id="PTHR43394:SF11">
    <property type="entry name" value="ATP-BINDING CASSETTE TRANSPORTER"/>
    <property type="match status" value="1"/>
</dbReference>
<evidence type="ECO:0000259" key="14">
    <source>
        <dbReference type="PROSITE" id="PS50929"/>
    </source>
</evidence>
<dbReference type="FunFam" id="3.40.50.300:FF:000205">
    <property type="entry name" value="ABC transporter B family member 4"/>
    <property type="match status" value="1"/>
</dbReference>
<dbReference type="CDD" id="cd18578">
    <property type="entry name" value="ABC_6TM_Pgp_ABCB1_D2_like"/>
    <property type="match status" value="1"/>
</dbReference>
<comment type="similarity">
    <text evidence="2">Belongs to the ABC transporter superfamily. ABCB family. Multidrug resistance exporter (TC 3.A.1.201) subfamily.</text>
</comment>
<feature type="compositionally biased region" description="Low complexity" evidence="11">
    <location>
        <begin position="318"/>
        <end position="336"/>
    </location>
</feature>
<dbReference type="PROSITE" id="PS50929">
    <property type="entry name" value="ABC_TM1F"/>
    <property type="match status" value="2"/>
</dbReference>
<evidence type="ECO:0000259" key="13">
    <source>
        <dbReference type="PROSITE" id="PS50893"/>
    </source>
</evidence>
<feature type="compositionally biased region" description="Low complexity" evidence="11">
    <location>
        <begin position="730"/>
        <end position="768"/>
    </location>
</feature>
<dbReference type="CDD" id="cd03249">
    <property type="entry name" value="ABC_MTABC3_MDL1_MDL2"/>
    <property type="match status" value="1"/>
</dbReference>
<comment type="subcellular location">
    <subcellularLocation>
        <location evidence="1">Membrane</location>
        <topology evidence="1">Multi-pass membrane protein</topology>
    </subcellularLocation>
</comment>
<keyword evidence="8 12" id="KW-1133">Transmembrane helix</keyword>
<feature type="region of interest" description="Disordered" evidence="11">
    <location>
        <begin position="528"/>
        <end position="577"/>
    </location>
</feature>
<evidence type="ECO:0000256" key="9">
    <source>
        <dbReference type="ARBA" id="ARBA00023136"/>
    </source>
</evidence>
<feature type="compositionally biased region" description="Low complexity" evidence="11">
    <location>
        <begin position="552"/>
        <end position="577"/>
    </location>
</feature>
<dbReference type="SUPFAM" id="SSF90123">
    <property type="entry name" value="ABC transporter transmembrane region"/>
    <property type="match status" value="2"/>
</dbReference>
<feature type="compositionally biased region" description="Polar residues" evidence="11">
    <location>
        <begin position="252"/>
        <end position="279"/>
    </location>
</feature>
<dbReference type="SUPFAM" id="SSF52540">
    <property type="entry name" value="P-loop containing nucleoside triphosphate hydrolases"/>
    <property type="match status" value="1"/>
</dbReference>
<feature type="region of interest" description="Disordered" evidence="11">
    <location>
        <begin position="723"/>
        <end position="768"/>
    </location>
</feature>
<protein>
    <submittedName>
        <fullName evidence="15">Uncharacterized protein</fullName>
    </submittedName>
</protein>
<evidence type="ECO:0000313" key="15">
    <source>
        <dbReference type="EMBL" id="CAF0794581.1"/>
    </source>
</evidence>
<evidence type="ECO:0000256" key="7">
    <source>
        <dbReference type="ARBA" id="ARBA00022840"/>
    </source>
</evidence>
<organism evidence="15 16">
    <name type="scientific">Adineta steineri</name>
    <dbReference type="NCBI Taxonomy" id="433720"/>
    <lineage>
        <taxon>Eukaryota</taxon>
        <taxon>Metazoa</taxon>
        <taxon>Spiralia</taxon>
        <taxon>Gnathifera</taxon>
        <taxon>Rotifera</taxon>
        <taxon>Eurotatoria</taxon>
        <taxon>Bdelloidea</taxon>
        <taxon>Adinetida</taxon>
        <taxon>Adinetidae</taxon>
        <taxon>Adineta</taxon>
    </lineage>
</organism>
<feature type="transmembrane region" description="Helical" evidence="12">
    <location>
        <begin position="1634"/>
        <end position="1651"/>
    </location>
</feature>
<feature type="compositionally biased region" description="Low complexity" evidence="11">
    <location>
        <begin position="357"/>
        <end position="380"/>
    </location>
</feature>